<reference evidence="4" key="1">
    <citation type="journal article" date="2006" name="PLoS Biol.">
        <title>Macronuclear genome sequence of the ciliate Tetrahymena thermophila, a model eukaryote.</title>
        <authorList>
            <person name="Eisen J.A."/>
            <person name="Coyne R.S."/>
            <person name="Wu M."/>
            <person name="Wu D."/>
            <person name="Thiagarajan M."/>
            <person name="Wortman J.R."/>
            <person name="Badger J.H."/>
            <person name="Ren Q."/>
            <person name="Amedeo P."/>
            <person name="Jones K.M."/>
            <person name="Tallon L.J."/>
            <person name="Delcher A.L."/>
            <person name="Salzberg S.L."/>
            <person name="Silva J.C."/>
            <person name="Haas B.J."/>
            <person name="Majoros W.H."/>
            <person name="Farzad M."/>
            <person name="Carlton J.M."/>
            <person name="Smith R.K. Jr."/>
            <person name="Garg J."/>
            <person name="Pearlman R.E."/>
            <person name="Karrer K.M."/>
            <person name="Sun L."/>
            <person name="Manning G."/>
            <person name="Elde N.C."/>
            <person name="Turkewitz A.P."/>
            <person name="Asai D.J."/>
            <person name="Wilkes D.E."/>
            <person name="Wang Y."/>
            <person name="Cai H."/>
            <person name="Collins K."/>
            <person name="Stewart B.A."/>
            <person name="Lee S.R."/>
            <person name="Wilamowska K."/>
            <person name="Weinberg Z."/>
            <person name="Ruzzo W.L."/>
            <person name="Wloga D."/>
            <person name="Gaertig J."/>
            <person name="Frankel J."/>
            <person name="Tsao C.-C."/>
            <person name="Gorovsky M.A."/>
            <person name="Keeling P.J."/>
            <person name="Waller R.F."/>
            <person name="Patron N.J."/>
            <person name="Cherry J.M."/>
            <person name="Stover N.A."/>
            <person name="Krieger C.J."/>
            <person name="del Toro C."/>
            <person name="Ryder H.F."/>
            <person name="Williamson S.C."/>
            <person name="Barbeau R.A."/>
            <person name="Hamilton E.P."/>
            <person name="Orias E."/>
        </authorList>
    </citation>
    <scope>NUCLEOTIDE SEQUENCE [LARGE SCALE GENOMIC DNA]</scope>
    <source>
        <strain evidence="4">SB210</strain>
    </source>
</reference>
<keyword evidence="4" id="KW-1185">Reference proteome</keyword>
<dbReference type="GeneID" id="7839483"/>
<organism evidence="3 4">
    <name type="scientific">Tetrahymena thermophila (strain SB210)</name>
    <dbReference type="NCBI Taxonomy" id="312017"/>
    <lineage>
        <taxon>Eukaryota</taxon>
        <taxon>Sar</taxon>
        <taxon>Alveolata</taxon>
        <taxon>Ciliophora</taxon>
        <taxon>Intramacronucleata</taxon>
        <taxon>Oligohymenophorea</taxon>
        <taxon>Hymenostomatida</taxon>
        <taxon>Tetrahymenina</taxon>
        <taxon>Tetrahymenidae</taxon>
        <taxon>Tetrahymena</taxon>
    </lineage>
</organism>
<gene>
    <name evidence="3" type="ORF">TTHERM_00220660</name>
</gene>
<evidence type="ECO:0000256" key="1">
    <source>
        <dbReference type="SAM" id="Coils"/>
    </source>
</evidence>
<evidence type="ECO:0000313" key="3">
    <source>
        <dbReference type="EMBL" id="EAS00393.1"/>
    </source>
</evidence>
<dbReference type="InParanoid" id="I7MKV6"/>
<keyword evidence="1" id="KW-0175">Coiled coil</keyword>
<feature type="coiled-coil region" evidence="1">
    <location>
        <begin position="61"/>
        <end position="99"/>
    </location>
</feature>
<name>I7MKV6_TETTS</name>
<dbReference type="EMBL" id="GG662621">
    <property type="protein sequence ID" value="EAS00393.1"/>
    <property type="molecule type" value="Genomic_DNA"/>
</dbReference>
<proteinExistence type="predicted"/>
<sequence length="285" mass="34171">MNNSNIQEDQFGSEQEPQQQKNSFSSNVVFGRGFWENLTSYQKRLRKDIERSEFFTPYIKKEMLENLQKDLEKEVIEAKKEMEKEANKLNAEEEYLVKQEADAIASRIDISLETKIKAIYFNENYAQKNKFFILSEIKSNDPCTFTILPDIQFKENAELNKQIQERNSQLEYPLGQALDPNYKITTPRIKKVYSYVNPKANLDLTRFGEKRDFFNQKIELTAQQYYKSFEKNALFHRGAYVQFINVHDTIFRKRNYDYRNPTLHYTWHRNPFKYFAYSKSFYQAN</sequence>
<accession>I7MKV6</accession>
<dbReference type="Proteomes" id="UP000009168">
    <property type="component" value="Unassembled WGS sequence"/>
</dbReference>
<feature type="region of interest" description="Disordered" evidence="2">
    <location>
        <begin position="1"/>
        <end position="22"/>
    </location>
</feature>
<dbReference type="AlphaFoldDB" id="I7MKV6"/>
<dbReference type="HOGENOM" id="CLU_978202_0_0_1"/>
<dbReference type="KEGG" id="tet:TTHERM_00220660"/>
<evidence type="ECO:0000256" key="2">
    <source>
        <dbReference type="SAM" id="MobiDB-lite"/>
    </source>
</evidence>
<protein>
    <submittedName>
        <fullName evidence="3">Uncharacterized protein</fullName>
    </submittedName>
</protein>
<evidence type="ECO:0000313" key="4">
    <source>
        <dbReference type="Proteomes" id="UP000009168"/>
    </source>
</evidence>
<dbReference type="RefSeq" id="XP_001020638.1">
    <property type="nucleotide sequence ID" value="XM_001020638.3"/>
</dbReference>